<gene>
    <name evidence="2" type="ORF">MARPO_0083s0083</name>
</gene>
<accession>A0A2R6WJT2</accession>
<evidence type="ECO:0000313" key="3">
    <source>
        <dbReference type="Proteomes" id="UP000244005"/>
    </source>
</evidence>
<dbReference type="AlphaFoldDB" id="A0A2R6WJT2"/>
<name>A0A2R6WJT2_MARPO</name>
<dbReference type="Proteomes" id="UP000244005">
    <property type="component" value="Unassembled WGS sequence"/>
</dbReference>
<reference evidence="3" key="1">
    <citation type="journal article" date="2017" name="Cell">
        <title>Insights into land plant evolution garnered from the Marchantia polymorpha genome.</title>
        <authorList>
            <person name="Bowman J.L."/>
            <person name="Kohchi T."/>
            <person name="Yamato K.T."/>
            <person name="Jenkins J."/>
            <person name="Shu S."/>
            <person name="Ishizaki K."/>
            <person name="Yamaoka S."/>
            <person name="Nishihama R."/>
            <person name="Nakamura Y."/>
            <person name="Berger F."/>
            <person name="Adam C."/>
            <person name="Aki S.S."/>
            <person name="Althoff F."/>
            <person name="Araki T."/>
            <person name="Arteaga-Vazquez M.A."/>
            <person name="Balasubrmanian S."/>
            <person name="Barry K."/>
            <person name="Bauer D."/>
            <person name="Boehm C.R."/>
            <person name="Briginshaw L."/>
            <person name="Caballero-Perez J."/>
            <person name="Catarino B."/>
            <person name="Chen F."/>
            <person name="Chiyoda S."/>
            <person name="Chovatia M."/>
            <person name="Davies K.M."/>
            <person name="Delmans M."/>
            <person name="Demura T."/>
            <person name="Dierschke T."/>
            <person name="Dolan L."/>
            <person name="Dorantes-Acosta A.E."/>
            <person name="Eklund D.M."/>
            <person name="Florent S.N."/>
            <person name="Flores-Sandoval E."/>
            <person name="Fujiyama A."/>
            <person name="Fukuzawa H."/>
            <person name="Galik B."/>
            <person name="Grimanelli D."/>
            <person name="Grimwood J."/>
            <person name="Grossniklaus U."/>
            <person name="Hamada T."/>
            <person name="Haseloff J."/>
            <person name="Hetherington A.J."/>
            <person name="Higo A."/>
            <person name="Hirakawa Y."/>
            <person name="Hundley H.N."/>
            <person name="Ikeda Y."/>
            <person name="Inoue K."/>
            <person name="Inoue S.I."/>
            <person name="Ishida S."/>
            <person name="Jia Q."/>
            <person name="Kakita M."/>
            <person name="Kanazawa T."/>
            <person name="Kawai Y."/>
            <person name="Kawashima T."/>
            <person name="Kennedy M."/>
            <person name="Kinose K."/>
            <person name="Kinoshita T."/>
            <person name="Kohara Y."/>
            <person name="Koide E."/>
            <person name="Komatsu K."/>
            <person name="Kopischke S."/>
            <person name="Kubo M."/>
            <person name="Kyozuka J."/>
            <person name="Lagercrantz U."/>
            <person name="Lin S.S."/>
            <person name="Lindquist E."/>
            <person name="Lipzen A.M."/>
            <person name="Lu C.W."/>
            <person name="De Luna E."/>
            <person name="Martienssen R.A."/>
            <person name="Minamino N."/>
            <person name="Mizutani M."/>
            <person name="Mizutani M."/>
            <person name="Mochizuki N."/>
            <person name="Monte I."/>
            <person name="Mosher R."/>
            <person name="Nagasaki H."/>
            <person name="Nakagami H."/>
            <person name="Naramoto S."/>
            <person name="Nishitani K."/>
            <person name="Ohtani M."/>
            <person name="Okamoto T."/>
            <person name="Okumura M."/>
            <person name="Phillips J."/>
            <person name="Pollak B."/>
            <person name="Reinders A."/>
            <person name="Rovekamp M."/>
            <person name="Sano R."/>
            <person name="Sawa S."/>
            <person name="Schmid M.W."/>
            <person name="Shirakawa M."/>
            <person name="Solano R."/>
            <person name="Spunde A."/>
            <person name="Suetsugu N."/>
            <person name="Sugano S."/>
            <person name="Sugiyama A."/>
            <person name="Sun R."/>
            <person name="Suzuki Y."/>
            <person name="Takenaka M."/>
            <person name="Takezawa D."/>
            <person name="Tomogane H."/>
            <person name="Tsuzuki M."/>
            <person name="Ueda T."/>
            <person name="Umeda M."/>
            <person name="Ward J.M."/>
            <person name="Watanabe Y."/>
            <person name="Yazaki K."/>
            <person name="Yokoyama R."/>
            <person name="Yoshitake Y."/>
            <person name="Yotsui I."/>
            <person name="Zachgo S."/>
            <person name="Schmutz J."/>
        </authorList>
    </citation>
    <scope>NUCLEOTIDE SEQUENCE [LARGE SCALE GENOMIC DNA]</scope>
    <source>
        <strain evidence="3">Tak-1</strain>
    </source>
</reference>
<evidence type="ECO:0000313" key="2">
    <source>
        <dbReference type="EMBL" id="PTQ34125.1"/>
    </source>
</evidence>
<sequence length="177" mass="19640">MGPRNFPPPELQPIFLIREAQRWWWGEKHKMFSRQQNRCSLLNCQRCEALASHRTQNRRPAPSPTEEGRAPLKPLPRGCHASVAWTRPPPFQMPGISLPRQQVPLDASQATADLRKVGGAEERRWDQGMEPTLFVLSSPGVGGCLAPVPATSGLIPPSTGDCHRCTPSARRHSPSTE</sequence>
<dbReference type="Gramene" id="Mp8g12370.1">
    <property type="protein sequence ID" value="Mp8g12370.1.cds1"/>
    <property type="gene ID" value="Mp8g12370"/>
</dbReference>
<feature type="region of interest" description="Disordered" evidence="1">
    <location>
        <begin position="157"/>
        <end position="177"/>
    </location>
</feature>
<evidence type="ECO:0000256" key="1">
    <source>
        <dbReference type="SAM" id="MobiDB-lite"/>
    </source>
</evidence>
<organism evidence="2 3">
    <name type="scientific">Marchantia polymorpha</name>
    <name type="common">Common liverwort</name>
    <name type="synonym">Marchantia aquatica</name>
    <dbReference type="NCBI Taxonomy" id="3197"/>
    <lineage>
        <taxon>Eukaryota</taxon>
        <taxon>Viridiplantae</taxon>
        <taxon>Streptophyta</taxon>
        <taxon>Embryophyta</taxon>
        <taxon>Marchantiophyta</taxon>
        <taxon>Marchantiopsida</taxon>
        <taxon>Marchantiidae</taxon>
        <taxon>Marchantiales</taxon>
        <taxon>Marchantiaceae</taxon>
        <taxon>Marchantia</taxon>
    </lineage>
</organism>
<keyword evidence="3" id="KW-1185">Reference proteome</keyword>
<feature type="region of interest" description="Disordered" evidence="1">
    <location>
        <begin position="52"/>
        <end position="95"/>
    </location>
</feature>
<protein>
    <submittedName>
        <fullName evidence="2">Uncharacterized protein</fullName>
    </submittedName>
</protein>
<dbReference type="EMBL" id="KZ772755">
    <property type="protein sequence ID" value="PTQ34125.1"/>
    <property type="molecule type" value="Genomic_DNA"/>
</dbReference>
<proteinExistence type="predicted"/>